<keyword evidence="9 11" id="KW-0808">Transferase</keyword>
<comment type="caution">
    <text evidence="13">The sequence shown here is derived from an EMBL/GenBank/DDBJ whole genome shotgun (WGS) entry which is preliminary data.</text>
</comment>
<dbReference type="InterPro" id="IPR029057">
    <property type="entry name" value="PRTase-like"/>
</dbReference>
<dbReference type="Pfam" id="PF00156">
    <property type="entry name" value="Pribosyltran"/>
    <property type="match status" value="1"/>
</dbReference>
<dbReference type="NCBIfam" id="NF002634">
    <property type="entry name" value="PRK02304.1-3"/>
    <property type="match status" value="1"/>
</dbReference>
<dbReference type="CDD" id="cd06223">
    <property type="entry name" value="PRTases_typeI"/>
    <property type="match status" value="1"/>
</dbReference>
<dbReference type="Gene3D" id="3.40.50.2020">
    <property type="match status" value="1"/>
</dbReference>
<gene>
    <name evidence="11" type="primary">apt</name>
    <name evidence="13" type="ORF">KC729_18120</name>
</gene>
<dbReference type="InterPro" id="IPR050054">
    <property type="entry name" value="UPRTase/APRTase"/>
</dbReference>
<keyword evidence="8 11" id="KW-0328">Glycosyltransferase</keyword>
<evidence type="ECO:0000256" key="3">
    <source>
        <dbReference type="ARBA" id="ARBA00004496"/>
    </source>
</evidence>
<dbReference type="GO" id="GO:0006168">
    <property type="term" value="P:adenine salvage"/>
    <property type="evidence" value="ECO:0007669"/>
    <property type="project" value="InterPro"/>
</dbReference>
<organism evidence="13 14">
    <name type="scientific">Eiseniibacteriota bacterium</name>
    <dbReference type="NCBI Taxonomy" id="2212470"/>
    <lineage>
        <taxon>Bacteria</taxon>
        <taxon>Candidatus Eiseniibacteriota</taxon>
    </lineage>
</organism>
<reference evidence="13" key="2">
    <citation type="journal article" date="2021" name="Microbiome">
        <title>Successional dynamics and alternative stable states in a saline activated sludge microbial community over 9 years.</title>
        <authorList>
            <person name="Wang Y."/>
            <person name="Ye J."/>
            <person name="Ju F."/>
            <person name="Liu L."/>
            <person name="Boyd J.A."/>
            <person name="Deng Y."/>
            <person name="Parks D.H."/>
            <person name="Jiang X."/>
            <person name="Yin X."/>
            <person name="Woodcroft B.J."/>
            <person name="Tyson G.W."/>
            <person name="Hugenholtz P."/>
            <person name="Polz M.F."/>
            <person name="Zhang T."/>
        </authorList>
    </citation>
    <scope>NUCLEOTIDE SEQUENCE</scope>
    <source>
        <strain evidence="13">HKST-UBA01</strain>
    </source>
</reference>
<protein>
    <recommendedName>
        <fullName evidence="6 11">Adenine phosphoribosyltransferase</fullName>
        <shortName evidence="11">APRT</shortName>
        <ecNumber evidence="6 11">2.4.2.7</ecNumber>
    </recommendedName>
</protein>
<evidence type="ECO:0000256" key="8">
    <source>
        <dbReference type="ARBA" id="ARBA00022676"/>
    </source>
</evidence>
<dbReference type="NCBIfam" id="NF002636">
    <property type="entry name" value="PRK02304.1-5"/>
    <property type="match status" value="1"/>
</dbReference>
<keyword evidence="10 11" id="KW-0660">Purine salvage</keyword>
<dbReference type="PANTHER" id="PTHR32315">
    <property type="entry name" value="ADENINE PHOSPHORIBOSYLTRANSFERASE"/>
    <property type="match status" value="1"/>
</dbReference>
<dbReference type="InterPro" id="IPR005764">
    <property type="entry name" value="Ade_phspho_trans"/>
</dbReference>
<dbReference type="NCBIfam" id="TIGR01090">
    <property type="entry name" value="apt"/>
    <property type="match status" value="1"/>
</dbReference>
<evidence type="ECO:0000259" key="12">
    <source>
        <dbReference type="Pfam" id="PF00156"/>
    </source>
</evidence>
<dbReference type="GO" id="GO:0044209">
    <property type="term" value="P:AMP salvage"/>
    <property type="evidence" value="ECO:0007669"/>
    <property type="project" value="UniProtKB-UniRule"/>
</dbReference>
<dbReference type="FunFam" id="3.40.50.2020:FF:000021">
    <property type="entry name" value="Adenine phosphoribosyltransferase"/>
    <property type="match status" value="1"/>
</dbReference>
<evidence type="ECO:0000256" key="9">
    <source>
        <dbReference type="ARBA" id="ARBA00022679"/>
    </source>
</evidence>
<proteinExistence type="inferred from homology"/>
<comment type="subcellular location">
    <subcellularLocation>
        <location evidence="3 11">Cytoplasm</location>
    </subcellularLocation>
</comment>
<evidence type="ECO:0000256" key="2">
    <source>
        <dbReference type="ARBA" id="ARBA00003968"/>
    </source>
</evidence>
<feature type="domain" description="Phosphoribosyltransferase" evidence="12">
    <location>
        <begin position="35"/>
        <end position="149"/>
    </location>
</feature>
<dbReference type="GO" id="GO:0005737">
    <property type="term" value="C:cytoplasm"/>
    <property type="evidence" value="ECO:0007669"/>
    <property type="project" value="UniProtKB-SubCell"/>
</dbReference>
<dbReference type="GO" id="GO:0006166">
    <property type="term" value="P:purine ribonucleoside salvage"/>
    <property type="evidence" value="ECO:0007669"/>
    <property type="project" value="UniProtKB-UniRule"/>
</dbReference>
<dbReference type="SUPFAM" id="SSF53271">
    <property type="entry name" value="PRTase-like"/>
    <property type="match status" value="1"/>
</dbReference>
<evidence type="ECO:0000256" key="7">
    <source>
        <dbReference type="ARBA" id="ARBA00022490"/>
    </source>
</evidence>
<accession>A0A956M1Z5</accession>
<reference evidence="13" key="1">
    <citation type="submission" date="2020-04" db="EMBL/GenBank/DDBJ databases">
        <authorList>
            <person name="Zhang T."/>
        </authorList>
    </citation>
    <scope>NUCLEOTIDE SEQUENCE</scope>
    <source>
        <strain evidence="13">HKST-UBA01</strain>
    </source>
</reference>
<dbReference type="Proteomes" id="UP000697710">
    <property type="component" value="Unassembled WGS sequence"/>
</dbReference>
<comment type="similarity">
    <text evidence="5 11">Belongs to the purine/pyrimidine phosphoribosyltransferase family.</text>
</comment>
<evidence type="ECO:0000256" key="5">
    <source>
        <dbReference type="ARBA" id="ARBA00008391"/>
    </source>
</evidence>
<evidence type="ECO:0000256" key="1">
    <source>
        <dbReference type="ARBA" id="ARBA00000868"/>
    </source>
</evidence>
<dbReference type="GO" id="GO:0003999">
    <property type="term" value="F:adenine phosphoribosyltransferase activity"/>
    <property type="evidence" value="ECO:0007669"/>
    <property type="project" value="UniProtKB-UniRule"/>
</dbReference>
<evidence type="ECO:0000313" key="13">
    <source>
        <dbReference type="EMBL" id="MCA9729609.1"/>
    </source>
</evidence>
<dbReference type="GO" id="GO:0016208">
    <property type="term" value="F:AMP binding"/>
    <property type="evidence" value="ECO:0007669"/>
    <property type="project" value="TreeGrafter"/>
</dbReference>
<evidence type="ECO:0000313" key="14">
    <source>
        <dbReference type="Proteomes" id="UP000697710"/>
    </source>
</evidence>
<dbReference type="EC" id="2.4.2.7" evidence="6 11"/>
<dbReference type="InterPro" id="IPR000836">
    <property type="entry name" value="PRTase_dom"/>
</dbReference>
<dbReference type="AlphaFoldDB" id="A0A956M1Z5"/>
<evidence type="ECO:0000256" key="10">
    <source>
        <dbReference type="ARBA" id="ARBA00022726"/>
    </source>
</evidence>
<sequence length="174" mass="18820">MSQRVRSVIRNVPDFPKPGILFRDITTLLLRPDLMQESLEEMWRPFDGQVDIIAGIESRGFLLGAALSVTKGLPFVPLRKPGKLPAETIRESYTLEYGTDALEMHRDAVSAGSRVLIVDDLLATGGTAAAAARLVEHVGGRVVGLSFLIELVGLGGRDRLGDASVHVLLAYDEA</sequence>
<name>A0A956M1Z5_UNCEI</name>
<comment type="pathway">
    <text evidence="4 11">Purine metabolism; AMP biosynthesis via salvage pathway; AMP from adenine: step 1/1.</text>
</comment>
<comment type="function">
    <text evidence="2 11">Catalyzes a salvage reaction resulting in the formation of AMP, that is energically less costly than de novo synthesis.</text>
</comment>
<comment type="catalytic activity">
    <reaction evidence="1 11">
        <text>AMP + diphosphate = 5-phospho-alpha-D-ribose 1-diphosphate + adenine</text>
        <dbReference type="Rhea" id="RHEA:16609"/>
        <dbReference type="ChEBI" id="CHEBI:16708"/>
        <dbReference type="ChEBI" id="CHEBI:33019"/>
        <dbReference type="ChEBI" id="CHEBI:58017"/>
        <dbReference type="ChEBI" id="CHEBI:456215"/>
        <dbReference type="EC" id="2.4.2.7"/>
    </reaction>
</comment>
<evidence type="ECO:0000256" key="4">
    <source>
        <dbReference type="ARBA" id="ARBA00004659"/>
    </source>
</evidence>
<comment type="subunit">
    <text evidence="11">Homodimer.</text>
</comment>
<dbReference type="EMBL" id="JAGQHR010000766">
    <property type="protein sequence ID" value="MCA9729609.1"/>
    <property type="molecule type" value="Genomic_DNA"/>
</dbReference>
<dbReference type="GO" id="GO:0002055">
    <property type="term" value="F:adenine binding"/>
    <property type="evidence" value="ECO:0007669"/>
    <property type="project" value="TreeGrafter"/>
</dbReference>
<evidence type="ECO:0000256" key="6">
    <source>
        <dbReference type="ARBA" id="ARBA00011893"/>
    </source>
</evidence>
<keyword evidence="7 11" id="KW-0963">Cytoplasm</keyword>
<evidence type="ECO:0000256" key="11">
    <source>
        <dbReference type="HAMAP-Rule" id="MF_00004"/>
    </source>
</evidence>
<dbReference type="HAMAP" id="MF_00004">
    <property type="entry name" value="Aden_phosphoribosyltr"/>
    <property type="match status" value="1"/>
</dbReference>
<dbReference type="PANTHER" id="PTHR32315:SF3">
    <property type="entry name" value="ADENINE PHOSPHORIBOSYLTRANSFERASE"/>
    <property type="match status" value="1"/>
</dbReference>